<proteinExistence type="predicted"/>
<dbReference type="AlphaFoldDB" id="A0A6G1ISB3"/>
<protein>
    <recommendedName>
        <fullName evidence="3">NB-ARC domain-containing protein</fullName>
    </recommendedName>
</protein>
<reference evidence="1" key="1">
    <citation type="journal article" date="2020" name="Stud. Mycol.">
        <title>101 Dothideomycetes genomes: a test case for predicting lifestyles and emergence of pathogens.</title>
        <authorList>
            <person name="Haridas S."/>
            <person name="Albert R."/>
            <person name="Binder M."/>
            <person name="Bloem J."/>
            <person name="Labutti K."/>
            <person name="Salamov A."/>
            <person name="Andreopoulos B."/>
            <person name="Baker S."/>
            <person name="Barry K."/>
            <person name="Bills G."/>
            <person name="Bluhm B."/>
            <person name="Cannon C."/>
            <person name="Castanera R."/>
            <person name="Culley D."/>
            <person name="Daum C."/>
            <person name="Ezra D."/>
            <person name="Gonzalez J."/>
            <person name="Henrissat B."/>
            <person name="Kuo A."/>
            <person name="Liang C."/>
            <person name="Lipzen A."/>
            <person name="Lutzoni F."/>
            <person name="Magnuson J."/>
            <person name="Mondo S."/>
            <person name="Nolan M."/>
            <person name="Ohm R."/>
            <person name="Pangilinan J."/>
            <person name="Park H.-J."/>
            <person name="Ramirez L."/>
            <person name="Alfaro M."/>
            <person name="Sun H."/>
            <person name="Tritt A."/>
            <person name="Yoshinaga Y."/>
            <person name="Zwiers L.-H."/>
            <person name="Turgeon B."/>
            <person name="Goodwin S."/>
            <person name="Spatafora J."/>
            <person name="Crous P."/>
            <person name="Grigoriev I."/>
        </authorList>
    </citation>
    <scope>NUCLEOTIDE SEQUENCE</scope>
    <source>
        <strain evidence="1">CBS 122367</strain>
    </source>
</reference>
<name>A0A6G1ISB3_9PLEO</name>
<keyword evidence="2" id="KW-1185">Reference proteome</keyword>
<dbReference type="EMBL" id="MU005593">
    <property type="protein sequence ID" value="KAF2680988.1"/>
    <property type="molecule type" value="Genomic_DNA"/>
</dbReference>
<sequence length="293" mass="33370">MPPRRIAKRHPENRKIHYPIHYPTRSTLNPHFVESDPQHFKKLDSVLLCQKCQKQHPRHGLRSISLCGLPGIGKKTLAQEYSASRSTHFDFCLRVSAATIAQDFENICRILQLRRIPHFIDARVPENDRAKTLVKTWLHSPCQDASRMKFQKVRWLLIFEDVRDPKQLDGYWPGYGDGGIVLITTNPVFKDALWCTAPGIDVQPLVSWCGRELLIGLAQERNRRAGGSEDGNIARFLQSKIFCERVSVALGNIPAAIELMSRSGLAEWENTYRLFNDVQSAPFSSKAWIKSGV</sequence>
<dbReference type="SUPFAM" id="SSF52540">
    <property type="entry name" value="P-loop containing nucleoside triphosphate hydrolases"/>
    <property type="match status" value="1"/>
</dbReference>
<gene>
    <name evidence="1" type="ORF">K458DRAFT_392215</name>
</gene>
<dbReference type="Gene3D" id="3.40.50.300">
    <property type="entry name" value="P-loop containing nucleotide triphosphate hydrolases"/>
    <property type="match status" value="1"/>
</dbReference>
<accession>A0A6G1ISB3</accession>
<dbReference type="PRINTS" id="PR00364">
    <property type="entry name" value="DISEASERSIST"/>
</dbReference>
<evidence type="ECO:0000313" key="1">
    <source>
        <dbReference type="EMBL" id="KAF2680988.1"/>
    </source>
</evidence>
<evidence type="ECO:0008006" key="3">
    <source>
        <dbReference type="Google" id="ProtNLM"/>
    </source>
</evidence>
<dbReference type="InterPro" id="IPR027417">
    <property type="entry name" value="P-loop_NTPase"/>
</dbReference>
<dbReference type="OrthoDB" id="6161812at2759"/>
<evidence type="ECO:0000313" key="2">
    <source>
        <dbReference type="Proteomes" id="UP000799291"/>
    </source>
</evidence>
<organism evidence="1 2">
    <name type="scientific">Lentithecium fluviatile CBS 122367</name>
    <dbReference type="NCBI Taxonomy" id="1168545"/>
    <lineage>
        <taxon>Eukaryota</taxon>
        <taxon>Fungi</taxon>
        <taxon>Dikarya</taxon>
        <taxon>Ascomycota</taxon>
        <taxon>Pezizomycotina</taxon>
        <taxon>Dothideomycetes</taxon>
        <taxon>Pleosporomycetidae</taxon>
        <taxon>Pleosporales</taxon>
        <taxon>Massarineae</taxon>
        <taxon>Lentitheciaceae</taxon>
        <taxon>Lentithecium</taxon>
    </lineage>
</organism>
<dbReference type="Proteomes" id="UP000799291">
    <property type="component" value="Unassembled WGS sequence"/>
</dbReference>